<comment type="subcellular location">
    <subcellularLocation>
        <location evidence="1">Cell membrane</location>
        <topology evidence="1">Single-pass type I membrane protein</topology>
    </subcellularLocation>
</comment>
<feature type="chain" id="PRO_5017350572" description="non-specific serine/threonine protein kinase" evidence="17">
    <location>
        <begin position="21"/>
        <end position="512"/>
    </location>
</feature>
<dbReference type="PANTHER" id="PTHR27002">
    <property type="entry name" value="RECEPTOR-LIKE SERINE/THREONINE-PROTEIN KINASE SD1-8"/>
    <property type="match status" value="1"/>
</dbReference>
<dbReference type="InterPro" id="IPR001245">
    <property type="entry name" value="Ser-Thr/Tyr_kinase_cat_dom"/>
</dbReference>
<keyword evidence="16" id="KW-0812">Transmembrane</keyword>
<evidence type="ECO:0000259" key="18">
    <source>
        <dbReference type="PROSITE" id="PS50011"/>
    </source>
</evidence>
<proteinExistence type="predicted"/>
<gene>
    <name evidence="20" type="primary">LOC123047262</name>
</gene>
<evidence type="ECO:0000256" key="10">
    <source>
        <dbReference type="ARBA" id="ARBA00023157"/>
    </source>
</evidence>
<dbReference type="GO" id="GO:0005886">
    <property type="term" value="C:plasma membrane"/>
    <property type="evidence" value="ECO:0007669"/>
    <property type="project" value="UniProtKB-SubCell"/>
</dbReference>
<dbReference type="GO" id="GO:0004674">
    <property type="term" value="F:protein serine/threonine kinase activity"/>
    <property type="evidence" value="ECO:0007669"/>
    <property type="project" value="UniProtKB-KW"/>
</dbReference>
<evidence type="ECO:0000313" key="21">
    <source>
        <dbReference type="Proteomes" id="UP000019116"/>
    </source>
</evidence>
<dbReference type="SMR" id="A0A3B6CFP2"/>
<keyword evidence="12" id="KW-0325">Glycoprotein</keyword>
<dbReference type="InterPro" id="IPR008271">
    <property type="entry name" value="Ser/Thr_kinase_AS"/>
</dbReference>
<keyword evidence="11" id="KW-0675">Receptor</keyword>
<dbReference type="InterPro" id="IPR001480">
    <property type="entry name" value="Bulb-type_lectin_dom"/>
</dbReference>
<evidence type="ECO:0000256" key="2">
    <source>
        <dbReference type="ARBA" id="ARBA00012513"/>
    </source>
</evidence>
<dbReference type="PROSITE" id="PS00108">
    <property type="entry name" value="PROTEIN_KINASE_ST"/>
    <property type="match status" value="1"/>
</dbReference>
<feature type="transmembrane region" description="Helical" evidence="16">
    <location>
        <begin position="130"/>
        <end position="150"/>
    </location>
</feature>
<evidence type="ECO:0000256" key="4">
    <source>
        <dbReference type="ARBA" id="ARBA00022527"/>
    </source>
</evidence>
<dbReference type="Gene3D" id="2.90.10.10">
    <property type="entry name" value="Bulb-type lectin domain"/>
    <property type="match status" value="1"/>
</dbReference>
<dbReference type="InterPro" id="IPR036426">
    <property type="entry name" value="Bulb-type_lectin_dom_sf"/>
</dbReference>
<evidence type="ECO:0000256" key="6">
    <source>
        <dbReference type="ARBA" id="ARBA00022729"/>
    </source>
</evidence>
<keyword evidence="21" id="KW-1185">Reference proteome</keyword>
<dbReference type="PROSITE" id="PS50011">
    <property type="entry name" value="PROTEIN_KINASE_DOM"/>
    <property type="match status" value="1"/>
</dbReference>
<dbReference type="EC" id="2.7.11.1" evidence="2"/>
<dbReference type="SMART" id="SM00220">
    <property type="entry name" value="S_TKc"/>
    <property type="match status" value="1"/>
</dbReference>
<dbReference type="FunFam" id="3.30.200.20:FF:000195">
    <property type="entry name" value="G-type lectin S-receptor-like serine/threonine-protein kinase"/>
    <property type="match status" value="1"/>
</dbReference>
<evidence type="ECO:0000256" key="15">
    <source>
        <dbReference type="PROSITE-ProRule" id="PRU10141"/>
    </source>
</evidence>
<evidence type="ECO:0000259" key="19">
    <source>
        <dbReference type="PROSITE" id="PS50927"/>
    </source>
</evidence>
<comment type="catalytic activity">
    <reaction evidence="14">
        <text>L-seryl-[protein] + ATP = O-phospho-L-seryl-[protein] + ADP + H(+)</text>
        <dbReference type="Rhea" id="RHEA:17989"/>
        <dbReference type="Rhea" id="RHEA-COMP:9863"/>
        <dbReference type="Rhea" id="RHEA-COMP:11604"/>
        <dbReference type="ChEBI" id="CHEBI:15378"/>
        <dbReference type="ChEBI" id="CHEBI:29999"/>
        <dbReference type="ChEBI" id="CHEBI:30616"/>
        <dbReference type="ChEBI" id="CHEBI:83421"/>
        <dbReference type="ChEBI" id="CHEBI:456216"/>
        <dbReference type="EC" id="2.7.11.1"/>
    </reaction>
</comment>
<dbReference type="Gramene" id="TraesCS2B03G1423000.1">
    <property type="protein sequence ID" value="TraesCS2B03G1423000.1.CDS"/>
    <property type="gene ID" value="TraesCS2B03G1423000"/>
</dbReference>
<feature type="domain" description="Protein kinase" evidence="18">
    <location>
        <begin position="198"/>
        <end position="475"/>
    </location>
</feature>
<dbReference type="Pfam" id="PF07714">
    <property type="entry name" value="PK_Tyr_Ser-Thr"/>
    <property type="match status" value="1"/>
</dbReference>
<evidence type="ECO:0000256" key="13">
    <source>
        <dbReference type="ARBA" id="ARBA00047899"/>
    </source>
</evidence>
<dbReference type="GO" id="GO:0051707">
    <property type="term" value="P:response to other organism"/>
    <property type="evidence" value="ECO:0007669"/>
    <property type="project" value="UniProtKB-ARBA"/>
</dbReference>
<evidence type="ECO:0000256" key="3">
    <source>
        <dbReference type="ARBA" id="ARBA00022475"/>
    </source>
</evidence>
<name>A0A3B6CFP2_WHEAT</name>
<dbReference type="SMART" id="SM00108">
    <property type="entry name" value="B_lectin"/>
    <property type="match status" value="1"/>
</dbReference>
<keyword evidence="7 15" id="KW-0547">Nucleotide-binding</keyword>
<evidence type="ECO:0000256" key="17">
    <source>
        <dbReference type="SAM" id="SignalP"/>
    </source>
</evidence>
<dbReference type="PROSITE" id="PS50927">
    <property type="entry name" value="BULB_LECTIN"/>
    <property type="match status" value="1"/>
</dbReference>
<feature type="binding site" evidence="15">
    <location>
        <position position="226"/>
    </location>
    <ligand>
        <name>ATP</name>
        <dbReference type="ChEBI" id="CHEBI:30616"/>
    </ligand>
</feature>
<comment type="catalytic activity">
    <reaction evidence="13">
        <text>L-threonyl-[protein] + ATP = O-phospho-L-threonyl-[protein] + ADP + H(+)</text>
        <dbReference type="Rhea" id="RHEA:46608"/>
        <dbReference type="Rhea" id="RHEA-COMP:11060"/>
        <dbReference type="Rhea" id="RHEA-COMP:11605"/>
        <dbReference type="ChEBI" id="CHEBI:15378"/>
        <dbReference type="ChEBI" id="CHEBI:30013"/>
        <dbReference type="ChEBI" id="CHEBI:30616"/>
        <dbReference type="ChEBI" id="CHEBI:61977"/>
        <dbReference type="ChEBI" id="CHEBI:456216"/>
        <dbReference type="EC" id="2.7.11.1"/>
    </reaction>
</comment>
<keyword evidence="16" id="KW-1133">Transmembrane helix</keyword>
<evidence type="ECO:0000256" key="11">
    <source>
        <dbReference type="ARBA" id="ARBA00023170"/>
    </source>
</evidence>
<keyword evidence="6 17" id="KW-0732">Signal</keyword>
<dbReference type="AlphaFoldDB" id="A0A3B6CFP2"/>
<evidence type="ECO:0000256" key="16">
    <source>
        <dbReference type="SAM" id="Phobius"/>
    </source>
</evidence>
<dbReference type="InterPro" id="IPR000719">
    <property type="entry name" value="Prot_kinase_dom"/>
</dbReference>
<dbReference type="InterPro" id="IPR017441">
    <property type="entry name" value="Protein_kinase_ATP_BS"/>
</dbReference>
<dbReference type="PROSITE" id="PS00107">
    <property type="entry name" value="PROTEIN_KINASE_ATP"/>
    <property type="match status" value="1"/>
</dbReference>
<dbReference type="Gene3D" id="1.10.510.10">
    <property type="entry name" value="Transferase(Phosphotransferase) domain 1"/>
    <property type="match status" value="1"/>
</dbReference>
<evidence type="ECO:0000256" key="1">
    <source>
        <dbReference type="ARBA" id="ARBA00004251"/>
    </source>
</evidence>
<evidence type="ECO:0000256" key="9">
    <source>
        <dbReference type="ARBA" id="ARBA00022840"/>
    </source>
</evidence>
<dbReference type="PaxDb" id="4565-Traes_2BL_07796B6EA.2"/>
<keyword evidence="9 15" id="KW-0067">ATP-binding</keyword>
<keyword evidence="8" id="KW-0418">Kinase</keyword>
<evidence type="ECO:0000256" key="5">
    <source>
        <dbReference type="ARBA" id="ARBA00022679"/>
    </source>
</evidence>
<evidence type="ECO:0000256" key="8">
    <source>
        <dbReference type="ARBA" id="ARBA00022777"/>
    </source>
</evidence>
<evidence type="ECO:0000256" key="14">
    <source>
        <dbReference type="ARBA" id="ARBA00048679"/>
    </source>
</evidence>
<reference evidence="20" key="1">
    <citation type="submission" date="2018-08" db="EMBL/GenBank/DDBJ databases">
        <authorList>
            <person name="Rossello M."/>
        </authorList>
    </citation>
    <scope>NUCLEOTIDE SEQUENCE [LARGE SCALE GENOMIC DNA]</scope>
    <source>
        <strain evidence="20">cv. Chinese Spring</strain>
    </source>
</reference>
<dbReference type="InterPro" id="IPR011009">
    <property type="entry name" value="Kinase-like_dom_sf"/>
</dbReference>
<evidence type="ECO:0000313" key="20">
    <source>
        <dbReference type="EnsemblPlants" id="TraesCS2B02G568000.2"/>
    </source>
</evidence>
<feature type="domain" description="Bulb-type lectin" evidence="19">
    <location>
        <begin position="21"/>
        <end position="154"/>
    </location>
</feature>
<reference evidence="20" key="2">
    <citation type="submission" date="2018-10" db="UniProtKB">
        <authorList>
            <consortium name="EnsemblPlants"/>
        </authorList>
    </citation>
    <scope>IDENTIFICATION</scope>
</reference>
<dbReference type="FunFam" id="1.10.510.10:FF:000060">
    <property type="entry name" value="G-type lectin S-receptor-like serine/threonine-protein kinase"/>
    <property type="match status" value="1"/>
</dbReference>
<dbReference type="Gene3D" id="3.30.200.20">
    <property type="entry name" value="Phosphorylase Kinase, domain 1"/>
    <property type="match status" value="1"/>
</dbReference>
<protein>
    <recommendedName>
        <fullName evidence="2">non-specific serine/threonine protein kinase</fullName>
        <ecNumber evidence="2">2.7.11.1</ecNumber>
    </recommendedName>
</protein>
<dbReference type="CDD" id="cd14066">
    <property type="entry name" value="STKc_IRAK"/>
    <property type="match status" value="1"/>
</dbReference>
<keyword evidence="4" id="KW-0723">Serine/threonine-protein kinase</keyword>
<keyword evidence="3" id="KW-1003">Cell membrane</keyword>
<organism evidence="20">
    <name type="scientific">Triticum aestivum</name>
    <name type="common">Wheat</name>
    <dbReference type="NCBI Taxonomy" id="4565"/>
    <lineage>
        <taxon>Eukaryota</taxon>
        <taxon>Viridiplantae</taxon>
        <taxon>Streptophyta</taxon>
        <taxon>Embryophyta</taxon>
        <taxon>Tracheophyta</taxon>
        <taxon>Spermatophyta</taxon>
        <taxon>Magnoliopsida</taxon>
        <taxon>Liliopsida</taxon>
        <taxon>Poales</taxon>
        <taxon>Poaceae</taxon>
        <taxon>BOP clade</taxon>
        <taxon>Pooideae</taxon>
        <taxon>Triticodae</taxon>
        <taxon>Triticeae</taxon>
        <taxon>Triticinae</taxon>
        <taxon>Triticum</taxon>
    </lineage>
</organism>
<sequence>MGMTPLPVFILLLWICFCNSEDRLTPAKPLSIGDRLISNGGIFVLGFFSPRNSTANSYVGIWYHNIPERTYVWVANRDSPITGSSPDQSRCLVWMGELVDTEKRGDGLGETLYLRIPSSSVSKKTGALKIALPVMASLLVLVCICLVWICKSRGKHQTKAPMNFAMSEQLGNSYELYDQNSEFLWINFNDIITATDGFSDSNVLGKGGFGIVYKGTLEGGKEVAVKRLTKYSDQGMEHFRNEAVLIAKLQHRNLVRLLGYCIHGAEKLLIYEYLPNKSLDYFLFDDAKRCMLDWPTRYSIIKGVARGLVYLHHDSRMTIIHRDLKASNILLDVEMRPKISDFGMARIFGDNQQQADTRHVVGTYGYMSPEYAMEGIFSVKSDTYSYGVLLLEIVSGLKISSRPYLMRDFPNLIDYAWNLLEEGKSGDFMDTVLLKSCSLRQVSLCIHIALLCVQDSPGARPLMSLVVSMLDNEAMPLTTPKQPLYFIGRRHEAEEATEDSVNSAGLTTLVGR</sequence>
<feature type="signal peptide" evidence="17">
    <location>
        <begin position="1"/>
        <end position="20"/>
    </location>
</feature>
<keyword evidence="5" id="KW-0808">Transferase</keyword>
<evidence type="ECO:0000256" key="12">
    <source>
        <dbReference type="ARBA" id="ARBA00023180"/>
    </source>
</evidence>
<dbReference type="GO" id="GO:0005524">
    <property type="term" value="F:ATP binding"/>
    <property type="evidence" value="ECO:0007669"/>
    <property type="project" value="UniProtKB-UniRule"/>
</dbReference>
<keyword evidence="10" id="KW-1015">Disulfide bond</keyword>
<dbReference type="Proteomes" id="UP000019116">
    <property type="component" value="Chromosome 2B"/>
</dbReference>
<dbReference type="Gramene" id="TraesCS2B02G568000.2">
    <property type="protein sequence ID" value="TraesCS2B02G568000.2"/>
    <property type="gene ID" value="TraesCS2B02G568000"/>
</dbReference>
<accession>A0A3B6CFP2</accession>
<dbReference type="SUPFAM" id="SSF51110">
    <property type="entry name" value="alpha-D-mannose-specific plant lectins"/>
    <property type="match status" value="1"/>
</dbReference>
<dbReference type="PANTHER" id="PTHR27002:SF828">
    <property type="entry name" value="OS04G0633600 PROTEIN"/>
    <property type="match status" value="1"/>
</dbReference>
<dbReference type="EnsemblPlants" id="TraesCS2B02G568000.2">
    <property type="protein sequence ID" value="TraesCS2B02G568000.2"/>
    <property type="gene ID" value="TraesCS2B02G568000"/>
</dbReference>
<dbReference type="SUPFAM" id="SSF56112">
    <property type="entry name" value="Protein kinase-like (PK-like)"/>
    <property type="match status" value="1"/>
</dbReference>
<keyword evidence="16" id="KW-0472">Membrane</keyword>
<evidence type="ECO:0000256" key="7">
    <source>
        <dbReference type="ARBA" id="ARBA00022741"/>
    </source>
</evidence>